<evidence type="ECO:0000256" key="1">
    <source>
        <dbReference type="ARBA" id="ARBA00004167"/>
    </source>
</evidence>
<dbReference type="Proteomes" id="UP000827986">
    <property type="component" value="Unassembled WGS sequence"/>
</dbReference>
<evidence type="ECO:0000313" key="6">
    <source>
        <dbReference type="EMBL" id="KAH1185207.1"/>
    </source>
</evidence>
<dbReference type="InterPro" id="IPR016186">
    <property type="entry name" value="C-type_lectin-like/link_sf"/>
</dbReference>
<dbReference type="PANTHER" id="PTHR46746">
    <property type="entry name" value="KILLER CELL LECTIN-LIKE RECEPTOR SUBFAMILY F MEMBER 2"/>
    <property type="match status" value="1"/>
</dbReference>
<dbReference type="Gene3D" id="3.10.100.10">
    <property type="entry name" value="Mannose-Binding Protein A, subunit A"/>
    <property type="match status" value="1"/>
</dbReference>
<name>A0A9D3XSU2_9SAUR</name>
<accession>A0A9D3XSU2</accession>
<dbReference type="InterPro" id="IPR033992">
    <property type="entry name" value="NKR-like_CTLD"/>
</dbReference>
<dbReference type="AlphaFoldDB" id="A0A9D3XSU2"/>
<evidence type="ECO:0000256" key="2">
    <source>
        <dbReference type="ARBA" id="ARBA00022734"/>
    </source>
</evidence>
<keyword evidence="2" id="KW-0430">Lectin</keyword>
<feature type="domain" description="C-type lectin" evidence="5">
    <location>
        <begin position="141"/>
        <end position="252"/>
    </location>
</feature>
<evidence type="ECO:0000256" key="3">
    <source>
        <dbReference type="ARBA" id="ARBA00023157"/>
    </source>
</evidence>
<dbReference type="PROSITE" id="PS50041">
    <property type="entry name" value="C_TYPE_LECTIN_2"/>
    <property type="match status" value="1"/>
</dbReference>
<dbReference type="InterPro" id="IPR016187">
    <property type="entry name" value="CTDL_fold"/>
</dbReference>
<dbReference type="CDD" id="cd03593">
    <property type="entry name" value="CLECT_NK_receptors_like"/>
    <property type="match status" value="1"/>
</dbReference>
<dbReference type="SMART" id="SM00034">
    <property type="entry name" value="CLECT"/>
    <property type="match status" value="1"/>
</dbReference>
<protein>
    <recommendedName>
        <fullName evidence="5">C-type lectin domain-containing protein</fullName>
    </recommendedName>
</protein>
<reference evidence="6" key="1">
    <citation type="submission" date="2021-09" db="EMBL/GenBank/DDBJ databases">
        <title>The genome of Mauremys mutica provides insights into the evolution of semi-aquatic lifestyle.</title>
        <authorList>
            <person name="Gong S."/>
            <person name="Gao Y."/>
        </authorList>
    </citation>
    <scope>NUCLEOTIDE SEQUENCE</scope>
    <source>
        <strain evidence="6">MM-2020</strain>
        <tissue evidence="6">Muscle</tissue>
    </source>
</reference>
<dbReference type="SUPFAM" id="SSF56436">
    <property type="entry name" value="C-type lectin-like"/>
    <property type="match status" value="1"/>
</dbReference>
<comment type="caution">
    <text evidence="6">The sequence shown here is derived from an EMBL/GenBank/DDBJ whole genome shotgun (WGS) entry which is preliminary data.</text>
</comment>
<proteinExistence type="predicted"/>
<keyword evidence="4" id="KW-0812">Transmembrane</keyword>
<dbReference type="PANTHER" id="PTHR46746:SF9">
    <property type="entry name" value="CD209 ANTIGEN-LIKE PROTEIN C-LIKE"/>
    <property type="match status" value="1"/>
</dbReference>
<keyword evidence="4" id="KW-0472">Membrane</keyword>
<gene>
    <name evidence="6" type="ORF">KIL84_017956</name>
</gene>
<evidence type="ECO:0000256" key="4">
    <source>
        <dbReference type="SAM" id="Phobius"/>
    </source>
</evidence>
<comment type="subcellular location">
    <subcellularLocation>
        <location evidence="1">Membrane</location>
        <topology evidence="1">Single-pass membrane protein</topology>
    </subcellularLocation>
</comment>
<feature type="transmembrane region" description="Helical" evidence="4">
    <location>
        <begin position="60"/>
        <end position="83"/>
    </location>
</feature>
<dbReference type="Pfam" id="PF00059">
    <property type="entry name" value="Lectin_C"/>
    <property type="match status" value="1"/>
</dbReference>
<keyword evidence="7" id="KW-1185">Reference proteome</keyword>
<organism evidence="6 7">
    <name type="scientific">Mauremys mutica</name>
    <name type="common">yellowpond turtle</name>
    <dbReference type="NCBI Taxonomy" id="74926"/>
    <lineage>
        <taxon>Eukaryota</taxon>
        <taxon>Metazoa</taxon>
        <taxon>Chordata</taxon>
        <taxon>Craniata</taxon>
        <taxon>Vertebrata</taxon>
        <taxon>Euteleostomi</taxon>
        <taxon>Archelosauria</taxon>
        <taxon>Testudinata</taxon>
        <taxon>Testudines</taxon>
        <taxon>Cryptodira</taxon>
        <taxon>Durocryptodira</taxon>
        <taxon>Testudinoidea</taxon>
        <taxon>Geoemydidae</taxon>
        <taxon>Geoemydinae</taxon>
        <taxon>Mauremys</taxon>
    </lineage>
</organism>
<evidence type="ECO:0000313" key="7">
    <source>
        <dbReference type="Proteomes" id="UP000827986"/>
    </source>
</evidence>
<evidence type="ECO:0000259" key="5">
    <source>
        <dbReference type="PROSITE" id="PS50041"/>
    </source>
</evidence>
<keyword evidence="3" id="KW-1015">Disulfide bond</keyword>
<dbReference type="GO" id="GO:0030246">
    <property type="term" value="F:carbohydrate binding"/>
    <property type="evidence" value="ECO:0007669"/>
    <property type="project" value="UniProtKB-KW"/>
</dbReference>
<dbReference type="GO" id="GO:0016020">
    <property type="term" value="C:membrane"/>
    <property type="evidence" value="ECO:0007669"/>
    <property type="project" value="UniProtKB-SubCell"/>
</dbReference>
<sequence length="273" mass="30609">MANQVTYTDVKILPRERACIAPPTSNPGITYAELRVHRKSERTSRSETSPSGPGSQCSSWFYVALVLGLIALVFLAVLITFFWRGNCKSPSMLRTTCTENTTSSGESPCTGMAISGLMDDLCEDREGRTECLLCPTGWMLHSGRCYYFSEQSGIWDASMRNCSGRKSQLLVVEDEAEMAFIATRTEKKYFWIGLNFQEKEGRWMWLGDSQLEGHRLSLVMVNGTGDGKNCSAFNKEKLHPEKCPNLHRWICKKNATTLAPWNTPEHETPSLVG</sequence>
<dbReference type="InterPro" id="IPR051379">
    <property type="entry name" value="C-type_Lectin_Receptor_IMM"/>
</dbReference>
<dbReference type="EMBL" id="JAHDVG010000463">
    <property type="protein sequence ID" value="KAH1185207.1"/>
    <property type="molecule type" value="Genomic_DNA"/>
</dbReference>
<dbReference type="InterPro" id="IPR001304">
    <property type="entry name" value="C-type_lectin-like"/>
</dbReference>
<keyword evidence="4" id="KW-1133">Transmembrane helix</keyword>